<dbReference type="InterPro" id="IPR028082">
    <property type="entry name" value="Peripla_BP_I"/>
</dbReference>
<dbReference type="RefSeq" id="WP_060928231.1">
    <property type="nucleotide sequence ID" value="NZ_FNSQ01000005.1"/>
</dbReference>
<keyword evidence="6" id="KW-1185">Reference proteome</keyword>
<evidence type="ECO:0000256" key="2">
    <source>
        <dbReference type="ARBA" id="ARBA00023125"/>
    </source>
</evidence>
<dbReference type="OrthoDB" id="3288692at2"/>
<evidence type="ECO:0000313" key="5">
    <source>
        <dbReference type="EMBL" id="SEB45932.1"/>
    </source>
</evidence>
<dbReference type="SUPFAM" id="SSF53822">
    <property type="entry name" value="Periplasmic binding protein-like I"/>
    <property type="match status" value="1"/>
</dbReference>
<dbReference type="SMART" id="SM00354">
    <property type="entry name" value="HTH_LACI"/>
    <property type="match status" value="1"/>
</dbReference>
<dbReference type="CDD" id="cd01392">
    <property type="entry name" value="HTH_LacI"/>
    <property type="match status" value="1"/>
</dbReference>
<dbReference type="Gene3D" id="3.40.50.2300">
    <property type="match status" value="2"/>
</dbReference>
<dbReference type="Pfam" id="PF00356">
    <property type="entry name" value="LacI"/>
    <property type="match status" value="1"/>
</dbReference>
<evidence type="ECO:0000313" key="6">
    <source>
        <dbReference type="Proteomes" id="UP000183750"/>
    </source>
</evidence>
<reference evidence="6" key="1">
    <citation type="submission" date="2016-10" db="EMBL/GenBank/DDBJ databases">
        <authorList>
            <person name="Varghese N."/>
            <person name="Submissions S."/>
        </authorList>
    </citation>
    <scope>NUCLEOTIDE SEQUENCE [LARGE SCALE GENOMIC DNA]</scope>
    <source>
        <strain evidence="6">DSM 16089</strain>
    </source>
</reference>
<dbReference type="InterPro" id="IPR046335">
    <property type="entry name" value="LacI/GalR-like_sensor"/>
</dbReference>
<evidence type="ECO:0000256" key="3">
    <source>
        <dbReference type="ARBA" id="ARBA00023163"/>
    </source>
</evidence>
<protein>
    <submittedName>
        <fullName evidence="5">DNA-binding transcriptional regulator, LacI/PurR family</fullName>
    </submittedName>
</protein>
<dbReference type="InterPro" id="IPR010982">
    <property type="entry name" value="Lambda_DNA-bd_dom_sf"/>
</dbReference>
<dbReference type="GO" id="GO:0000976">
    <property type="term" value="F:transcription cis-regulatory region binding"/>
    <property type="evidence" value="ECO:0007669"/>
    <property type="project" value="TreeGrafter"/>
</dbReference>
<name>A0A1H4JJX0_9MICO</name>
<organism evidence="5 6">
    <name type="scientific">Microbacterium hydrocarbonoxydans</name>
    <dbReference type="NCBI Taxonomy" id="273678"/>
    <lineage>
        <taxon>Bacteria</taxon>
        <taxon>Bacillati</taxon>
        <taxon>Actinomycetota</taxon>
        <taxon>Actinomycetes</taxon>
        <taxon>Micrococcales</taxon>
        <taxon>Microbacteriaceae</taxon>
        <taxon>Microbacterium</taxon>
    </lineage>
</organism>
<dbReference type="AlphaFoldDB" id="A0A1H4JJX0"/>
<dbReference type="CDD" id="cd06267">
    <property type="entry name" value="PBP1_LacI_sugar_binding-like"/>
    <property type="match status" value="1"/>
</dbReference>
<dbReference type="Gene3D" id="1.10.260.40">
    <property type="entry name" value="lambda repressor-like DNA-binding domains"/>
    <property type="match status" value="1"/>
</dbReference>
<dbReference type="EMBL" id="FNSQ01000005">
    <property type="protein sequence ID" value="SEB45932.1"/>
    <property type="molecule type" value="Genomic_DNA"/>
</dbReference>
<evidence type="ECO:0000259" key="4">
    <source>
        <dbReference type="PROSITE" id="PS50932"/>
    </source>
</evidence>
<evidence type="ECO:0000256" key="1">
    <source>
        <dbReference type="ARBA" id="ARBA00023015"/>
    </source>
</evidence>
<keyword evidence="3" id="KW-0804">Transcription</keyword>
<dbReference type="PANTHER" id="PTHR30146">
    <property type="entry name" value="LACI-RELATED TRANSCRIPTIONAL REPRESSOR"/>
    <property type="match status" value="1"/>
</dbReference>
<accession>A0A1H4JJX0</accession>
<feature type="domain" description="HTH lacI-type" evidence="4">
    <location>
        <begin position="10"/>
        <end position="66"/>
    </location>
</feature>
<keyword evidence="2 5" id="KW-0238">DNA-binding</keyword>
<dbReference type="Pfam" id="PF13377">
    <property type="entry name" value="Peripla_BP_3"/>
    <property type="match status" value="1"/>
</dbReference>
<dbReference type="Proteomes" id="UP000183750">
    <property type="component" value="Unassembled WGS sequence"/>
</dbReference>
<keyword evidence="1" id="KW-0805">Transcription regulation</keyword>
<proteinExistence type="predicted"/>
<dbReference type="GO" id="GO:0003700">
    <property type="term" value="F:DNA-binding transcription factor activity"/>
    <property type="evidence" value="ECO:0007669"/>
    <property type="project" value="TreeGrafter"/>
</dbReference>
<dbReference type="PANTHER" id="PTHR30146:SF153">
    <property type="entry name" value="LACTOSE OPERON REPRESSOR"/>
    <property type="match status" value="1"/>
</dbReference>
<sequence>MSSTTSPRRVTASDIARSLGISRATVGFVLNDTPGQTISEATRVRVLDEAKRLGYRPHTAARALASGRTRIVLLVLPDWPLDFRLRRNIEEASLALDEAGYALITYTPHPTGQSRPLWETLQPDVVISMTEFAPGVAEAIRASGVTRLIPDPESPADNEYSEDGPVLQVQHLFDIGHRSIAFAGSADPRVSDLVALRRRRTREAASSLGLPPLASRDIDLTDESATEAIDEWRAAGVTGVVAYNDDVAGTLVGAALRHGVAVPEDLSIIGHDDTPLASMFEPRLSTIRLNTMGLGRYLAQLALSAVEEREAPSAGPELQAVLVPRDSTRVRPAVTES</sequence>
<gene>
    <name evidence="5" type="ORF">SAMN04489807_0845</name>
</gene>
<dbReference type="InterPro" id="IPR000843">
    <property type="entry name" value="HTH_LacI"/>
</dbReference>
<dbReference type="PROSITE" id="PS50932">
    <property type="entry name" value="HTH_LACI_2"/>
    <property type="match status" value="1"/>
</dbReference>
<dbReference type="SUPFAM" id="SSF47413">
    <property type="entry name" value="lambda repressor-like DNA-binding domains"/>
    <property type="match status" value="1"/>
</dbReference>